<dbReference type="EMBL" id="FMWP01000048">
    <property type="protein sequence ID" value="SCZ93720.1"/>
    <property type="molecule type" value="Genomic_DNA"/>
</dbReference>
<gene>
    <name evidence="2" type="ORF">BZ3500_MVSOF-1268-A1-R1_CHR6-3G08842</name>
</gene>
<name>A0A2X0M5W9_9BASI</name>
<feature type="compositionally biased region" description="Basic and acidic residues" evidence="1">
    <location>
        <begin position="116"/>
        <end position="125"/>
    </location>
</feature>
<dbReference type="AlphaFoldDB" id="A0A2X0M5W9"/>
<feature type="region of interest" description="Disordered" evidence="1">
    <location>
        <begin position="23"/>
        <end position="130"/>
    </location>
</feature>
<dbReference type="STRING" id="289078.A0A2X0M5W9"/>
<feature type="compositionally biased region" description="Basic and acidic residues" evidence="1">
    <location>
        <begin position="204"/>
        <end position="218"/>
    </location>
</feature>
<feature type="compositionally biased region" description="Low complexity" evidence="1">
    <location>
        <begin position="241"/>
        <end position="254"/>
    </location>
</feature>
<feature type="compositionally biased region" description="Low complexity" evidence="1">
    <location>
        <begin position="106"/>
        <end position="115"/>
    </location>
</feature>
<evidence type="ECO:0000256" key="1">
    <source>
        <dbReference type="SAM" id="MobiDB-lite"/>
    </source>
</evidence>
<keyword evidence="3" id="KW-1185">Reference proteome</keyword>
<dbReference type="OrthoDB" id="2538468at2759"/>
<feature type="compositionally biased region" description="Low complexity" evidence="1">
    <location>
        <begin position="87"/>
        <end position="98"/>
    </location>
</feature>
<protein>
    <submittedName>
        <fullName evidence="2">BZ3500_MvSof-1268-A1-R1_Chr6-3g08842 protein</fullName>
    </submittedName>
</protein>
<feature type="region of interest" description="Disordered" evidence="1">
    <location>
        <begin position="148"/>
        <end position="334"/>
    </location>
</feature>
<evidence type="ECO:0000313" key="3">
    <source>
        <dbReference type="Proteomes" id="UP000249723"/>
    </source>
</evidence>
<organism evidence="2 3">
    <name type="scientific">Microbotryum saponariae</name>
    <dbReference type="NCBI Taxonomy" id="289078"/>
    <lineage>
        <taxon>Eukaryota</taxon>
        <taxon>Fungi</taxon>
        <taxon>Dikarya</taxon>
        <taxon>Basidiomycota</taxon>
        <taxon>Pucciniomycotina</taxon>
        <taxon>Microbotryomycetes</taxon>
        <taxon>Microbotryales</taxon>
        <taxon>Microbotryaceae</taxon>
        <taxon>Microbotryum</taxon>
    </lineage>
</organism>
<evidence type="ECO:0000313" key="2">
    <source>
        <dbReference type="EMBL" id="SCZ93720.1"/>
    </source>
</evidence>
<accession>A0A2X0M5W9</accession>
<feature type="compositionally biased region" description="Low complexity" evidence="1">
    <location>
        <begin position="266"/>
        <end position="284"/>
    </location>
</feature>
<dbReference type="Proteomes" id="UP000249723">
    <property type="component" value="Unassembled WGS sequence"/>
</dbReference>
<feature type="compositionally biased region" description="Basic and acidic residues" evidence="1">
    <location>
        <begin position="285"/>
        <end position="308"/>
    </location>
</feature>
<reference evidence="3" key="1">
    <citation type="submission" date="2016-10" db="EMBL/GenBank/DDBJ databases">
        <authorList>
            <person name="Jeantristanb JTB J.-T."/>
            <person name="Ricardo R."/>
        </authorList>
    </citation>
    <scope>NUCLEOTIDE SEQUENCE [LARGE SCALE GENOMIC DNA]</scope>
</reference>
<feature type="compositionally biased region" description="Low complexity" evidence="1">
    <location>
        <begin position="23"/>
        <end position="50"/>
    </location>
</feature>
<proteinExistence type="predicted"/>
<feature type="compositionally biased region" description="Low complexity" evidence="1">
    <location>
        <begin position="309"/>
        <end position="322"/>
    </location>
</feature>
<sequence length="334" mass="34171">MATVAETIPVVAAPDTPVETVAAAPAATEETTPAVAPAADAPAGPVATAVEEPKVESKKRTPLTDLKNKLFKHKESASSVVEEPVKAGEAPAPAAVTEAAKENVAEAEVPAAAAPESKEEKTVKEKRPKSPTLVEKVIGFFDKKIEKKSEKATTEEAASLPQVVEPQAAPATEAPGVAEEVKVADTTPIAAETPVADTSASAEAHVEKEEKPKKDALKLSRRLSARVGALFQSPKKEKNSPAEGAAAVEGAPQVETAIDESKLDTVAPVNPGPAAVVEETPAVEAPKELEPVPEAPKVEEAAAEETKVVEGAAPAVVETPAEAAKEAEPVVAAA</sequence>